<keyword evidence="4" id="KW-1185">Reference proteome</keyword>
<keyword evidence="2" id="KW-0732">Signal</keyword>
<keyword evidence="1" id="KW-0175">Coiled coil</keyword>
<dbReference type="eggNOG" id="ENOG50337J0">
    <property type="taxonomic scope" value="Bacteria"/>
</dbReference>
<dbReference type="RefSeq" id="WP_026647219.1">
    <property type="nucleotide sequence ID" value="NZ_JGZL01000011.1"/>
</dbReference>
<evidence type="ECO:0000256" key="2">
    <source>
        <dbReference type="SAM" id="SignalP"/>
    </source>
</evidence>
<evidence type="ECO:0000313" key="4">
    <source>
        <dbReference type="Proteomes" id="UP000029078"/>
    </source>
</evidence>
<evidence type="ECO:0000256" key="1">
    <source>
        <dbReference type="SAM" id="Coils"/>
    </source>
</evidence>
<accession>A0A087CXW5</accession>
<feature type="chain" id="PRO_5038772824" description="Secreted protein" evidence="2">
    <location>
        <begin position="21"/>
        <end position="262"/>
    </location>
</feature>
<dbReference type="Proteomes" id="UP000029078">
    <property type="component" value="Unassembled WGS sequence"/>
</dbReference>
<reference evidence="3 4" key="1">
    <citation type="submission" date="2014-03" db="EMBL/GenBank/DDBJ databases">
        <title>Genomics of Bifidobacteria.</title>
        <authorList>
            <person name="Ventura M."/>
            <person name="Milani C."/>
            <person name="Lugli G.A."/>
        </authorList>
    </citation>
    <scope>NUCLEOTIDE SEQUENCE [LARGE SCALE GENOMIC DNA]</scope>
    <source>
        <strain evidence="3 4">LMG 21811</strain>
    </source>
</reference>
<dbReference type="InterPro" id="IPR047676">
    <property type="entry name" value="FxLYD_dom"/>
</dbReference>
<feature type="coiled-coil region" evidence="1">
    <location>
        <begin position="53"/>
        <end position="80"/>
    </location>
</feature>
<comment type="caution">
    <text evidence="3">The sequence shown here is derived from an EMBL/GenBank/DDBJ whole genome shotgun (WGS) entry which is preliminary data.</text>
</comment>
<dbReference type="EMBL" id="JGZL01000011">
    <property type="protein sequence ID" value="KFI88115.1"/>
    <property type="molecule type" value="Genomic_DNA"/>
</dbReference>
<proteinExistence type="predicted"/>
<evidence type="ECO:0000313" key="3">
    <source>
        <dbReference type="EMBL" id="KFI88115.1"/>
    </source>
</evidence>
<sequence length="262" mass="29408">MLKRIVGAIITLTMVAGVSACGTQQSNEPKYADDEAMSVIAKGLQKRFDVLDQQEKNKEKDSAKNLKKAVQAEIDNDKELKSSQFKNSKMQEDVISYLNLVDDSMDVLDKYGYDTAKYDEQWSKVYDKRTAQLKKLVDKYGLKVDAAHQDEFKELIANGTSVQKENETKDAIEGLLNNVTFDKSDDGYGYYTYSAVIENTTKYSFKNVSLILALYDADGVKAEEAYASTNSWAPGEKVKFEASSDVNAAQVKPSFQYYDVDE</sequence>
<name>A0A087CXW5_BIFRU</name>
<evidence type="ECO:0008006" key="5">
    <source>
        <dbReference type="Google" id="ProtNLM"/>
    </source>
</evidence>
<organism evidence="3 4">
    <name type="scientific">Bifidobacterium ruminantium</name>
    <dbReference type="NCBI Taxonomy" id="78346"/>
    <lineage>
        <taxon>Bacteria</taxon>
        <taxon>Bacillati</taxon>
        <taxon>Actinomycetota</taxon>
        <taxon>Actinomycetes</taxon>
        <taxon>Bifidobacteriales</taxon>
        <taxon>Bifidobacteriaceae</taxon>
        <taxon>Bifidobacterium</taxon>
    </lineage>
</organism>
<gene>
    <name evidence="3" type="ORF">BRUM_1856</name>
</gene>
<dbReference type="NCBIfam" id="NF038353">
    <property type="entry name" value="FxLYD_dom"/>
    <property type="match status" value="1"/>
</dbReference>
<dbReference type="AlphaFoldDB" id="A0A087CXW5"/>
<dbReference type="PROSITE" id="PS51257">
    <property type="entry name" value="PROKAR_LIPOPROTEIN"/>
    <property type="match status" value="1"/>
</dbReference>
<feature type="signal peptide" evidence="2">
    <location>
        <begin position="1"/>
        <end position="20"/>
    </location>
</feature>
<protein>
    <recommendedName>
        <fullName evidence="5">Secreted protein</fullName>
    </recommendedName>
</protein>